<dbReference type="SUPFAM" id="SSF48264">
    <property type="entry name" value="Cytochrome P450"/>
    <property type="match status" value="1"/>
</dbReference>
<sequence>MLHQHRCQTTQTSARGKYNSLSTPLLFTSTFFKSPMDLNKVIDSIGSAVSNNKEQLKPIVGIAAATSVALYTAYALRKSKSSIPNGLKEVPTVPEGSVPYFGHLLAMGELPALKITEWHKKYGKYSKGSVTSGRPWQLYSHHYYAPGQRGVAFPNPGKRWKKTRTAALEVLAPKNVERLSDVMTQEADYIVKYLICASLANGSVDLIKPLQFSSMNVIMQASLGMRAESPRDPLFRDMIHVIDRGMKFAGPAEDMSSFLPILSVLDILYRKKSRLNNYIEKERTPLLCRLIKESLESGKECLAKWLYEYKDDEDIDDYTILITLNDIIGGGADTTAVTLAWFMSILCHYPDVQERIRAEIDAFISTHKRYPTFSERENFPYLISVQKECIRYRPTTHFGVLHQATDDLETRGYYIPKGTVMASNMHAMHQNPDAFSDPDKFIPERFMNNIKTMSSSANSGIDNRDQYNFGWGRRICPGIYLAESEMFYVLTRLFAKAVIKPKLDDHGKPVYPTLEGARDAGLVMQPPMCDIRLVERTDAIPF</sequence>
<evidence type="ECO:0000256" key="3">
    <source>
        <dbReference type="ARBA" id="ARBA00023004"/>
    </source>
</evidence>
<comment type="similarity">
    <text evidence="5">Belongs to the cytochrome P450 family.</text>
</comment>
<dbReference type="PROSITE" id="PS00086">
    <property type="entry name" value="CYTOCHROME_P450"/>
    <property type="match status" value="1"/>
</dbReference>
<dbReference type="PANTHER" id="PTHR46300:SF11">
    <property type="entry name" value="OXIDOREDUCTASE, PUTATIVE-RELATED"/>
    <property type="match status" value="1"/>
</dbReference>
<keyword evidence="4 5" id="KW-0349">Heme</keyword>
<dbReference type="EMBL" id="LK023357">
    <property type="protein sequence ID" value="CDS12205.1"/>
    <property type="molecule type" value="Genomic_DNA"/>
</dbReference>
<feature type="binding site" description="axial binding residue" evidence="4">
    <location>
        <position position="476"/>
    </location>
    <ligand>
        <name>heme</name>
        <dbReference type="ChEBI" id="CHEBI:30413"/>
    </ligand>
    <ligandPart>
        <name>Fe</name>
        <dbReference type="ChEBI" id="CHEBI:18248"/>
    </ligandPart>
</feature>
<dbReference type="GO" id="GO:0020037">
    <property type="term" value="F:heme binding"/>
    <property type="evidence" value="ECO:0007669"/>
    <property type="project" value="InterPro"/>
</dbReference>
<organism evidence="6">
    <name type="scientific">Lichtheimia ramosa</name>
    <dbReference type="NCBI Taxonomy" id="688394"/>
    <lineage>
        <taxon>Eukaryota</taxon>
        <taxon>Fungi</taxon>
        <taxon>Fungi incertae sedis</taxon>
        <taxon>Mucoromycota</taxon>
        <taxon>Mucoromycotina</taxon>
        <taxon>Mucoromycetes</taxon>
        <taxon>Mucorales</taxon>
        <taxon>Lichtheimiaceae</taxon>
        <taxon>Lichtheimia</taxon>
    </lineage>
</organism>
<dbReference type="InterPro" id="IPR036396">
    <property type="entry name" value="Cyt_P450_sf"/>
</dbReference>
<dbReference type="AlphaFoldDB" id="A0A077WY65"/>
<dbReference type="OrthoDB" id="1103324at2759"/>
<dbReference type="InterPro" id="IPR017972">
    <property type="entry name" value="Cyt_P450_CS"/>
</dbReference>
<accession>A0A077WY65</accession>
<dbReference type="InterPro" id="IPR050364">
    <property type="entry name" value="Cytochrome_P450_fung"/>
</dbReference>
<reference evidence="6" key="1">
    <citation type="journal article" date="2014" name="Genome Announc.">
        <title>De novo whole-genome sequence and genome annotation of Lichtheimia ramosa.</title>
        <authorList>
            <person name="Linde J."/>
            <person name="Schwartze V."/>
            <person name="Binder U."/>
            <person name="Lass-Florl C."/>
            <person name="Voigt K."/>
            <person name="Horn F."/>
        </authorList>
    </citation>
    <scope>NUCLEOTIDE SEQUENCE</scope>
    <source>
        <strain evidence="6">JMRC FSU:6197</strain>
    </source>
</reference>
<dbReference type="PRINTS" id="PR00463">
    <property type="entry name" value="EP450I"/>
</dbReference>
<evidence type="ECO:0008006" key="7">
    <source>
        <dbReference type="Google" id="ProtNLM"/>
    </source>
</evidence>
<dbReference type="InterPro" id="IPR001128">
    <property type="entry name" value="Cyt_P450"/>
</dbReference>
<keyword evidence="1 4" id="KW-0479">Metal-binding</keyword>
<dbReference type="GO" id="GO:0016705">
    <property type="term" value="F:oxidoreductase activity, acting on paired donors, with incorporation or reduction of molecular oxygen"/>
    <property type="evidence" value="ECO:0007669"/>
    <property type="project" value="InterPro"/>
</dbReference>
<evidence type="ECO:0000256" key="2">
    <source>
        <dbReference type="ARBA" id="ARBA00023002"/>
    </source>
</evidence>
<dbReference type="InterPro" id="IPR002401">
    <property type="entry name" value="Cyt_P450_E_grp-I"/>
</dbReference>
<dbReference type="PRINTS" id="PR00385">
    <property type="entry name" value="P450"/>
</dbReference>
<protein>
    <recommendedName>
        <fullName evidence="7">Cytochrome P450</fullName>
    </recommendedName>
</protein>
<keyword evidence="2 5" id="KW-0560">Oxidoreductase</keyword>
<comment type="cofactor">
    <cofactor evidence="4">
        <name>heme</name>
        <dbReference type="ChEBI" id="CHEBI:30413"/>
    </cofactor>
</comment>
<evidence type="ECO:0000256" key="1">
    <source>
        <dbReference type="ARBA" id="ARBA00022723"/>
    </source>
</evidence>
<dbReference type="Gene3D" id="1.10.630.10">
    <property type="entry name" value="Cytochrome P450"/>
    <property type="match status" value="1"/>
</dbReference>
<name>A0A077WY65_9FUNG</name>
<dbReference type="Pfam" id="PF00067">
    <property type="entry name" value="p450"/>
    <property type="match status" value="1"/>
</dbReference>
<keyword evidence="5" id="KW-0503">Monooxygenase</keyword>
<evidence type="ECO:0000313" key="6">
    <source>
        <dbReference type="EMBL" id="CDS12205.1"/>
    </source>
</evidence>
<gene>
    <name evidence="6" type="ORF">LRAMOSA04400</name>
</gene>
<evidence type="ECO:0000256" key="4">
    <source>
        <dbReference type="PIRSR" id="PIRSR602401-1"/>
    </source>
</evidence>
<dbReference type="PANTHER" id="PTHR46300">
    <property type="entry name" value="P450, PUTATIVE (EUROFUNG)-RELATED-RELATED"/>
    <property type="match status" value="1"/>
</dbReference>
<evidence type="ECO:0000256" key="5">
    <source>
        <dbReference type="RuleBase" id="RU000461"/>
    </source>
</evidence>
<keyword evidence="3 4" id="KW-0408">Iron</keyword>
<proteinExistence type="inferred from homology"/>
<dbReference type="GO" id="GO:0004497">
    <property type="term" value="F:monooxygenase activity"/>
    <property type="evidence" value="ECO:0007669"/>
    <property type="project" value="UniProtKB-KW"/>
</dbReference>
<dbReference type="GO" id="GO:0005506">
    <property type="term" value="F:iron ion binding"/>
    <property type="evidence" value="ECO:0007669"/>
    <property type="project" value="InterPro"/>
</dbReference>